<feature type="domain" description="NADH:flavin oxidoreductase/NADH oxidase N-terminal" evidence="6">
    <location>
        <begin position="116"/>
        <end position="305"/>
    </location>
</feature>
<reference evidence="7 8" key="1">
    <citation type="submission" date="2024-08" db="EMBL/GenBank/DDBJ databases">
        <title>Clostridium lapicellarii sp. nov., and Clostridium renhuaiense sp. nov., two species isolated from the mud in a fermentation cellar used for producing sauce-flavour Chinese liquors.</title>
        <authorList>
            <person name="Yang F."/>
            <person name="Wang H."/>
            <person name="Chen L.Q."/>
            <person name="Zhou N."/>
            <person name="Lu J.J."/>
            <person name="Pu X.X."/>
            <person name="Wan B."/>
            <person name="Wang L."/>
            <person name="Liu S.J."/>
        </authorList>
    </citation>
    <scope>NUCLEOTIDE SEQUENCE [LARGE SCALE GENOMIC DNA]</scope>
    <source>
        <strain evidence="7 8">MT-5</strain>
    </source>
</reference>
<feature type="domain" description="NADH:flavin oxidoreductase/NADH oxidase N-terminal" evidence="6">
    <location>
        <begin position="2"/>
        <end position="103"/>
    </location>
</feature>
<evidence type="ECO:0000256" key="4">
    <source>
        <dbReference type="ARBA" id="ARBA00022857"/>
    </source>
</evidence>
<keyword evidence="4" id="KW-0521">NADP</keyword>
<dbReference type="PANTHER" id="PTHR43303">
    <property type="entry name" value="NADPH DEHYDROGENASE C23G7.10C-RELATED"/>
    <property type="match status" value="1"/>
</dbReference>
<dbReference type="PANTHER" id="PTHR43303:SF4">
    <property type="entry name" value="NADPH DEHYDROGENASE C23G7.10C-RELATED"/>
    <property type="match status" value="1"/>
</dbReference>
<comment type="cofactor">
    <cofactor evidence="1">
        <name>FMN</name>
        <dbReference type="ChEBI" id="CHEBI:58210"/>
    </cofactor>
</comment>
<evidence type="ECO:0000313" key="7">
    <source>
        <dbReference type="EMBL" id="MEY8000062.1"/>
    </source>
</evidence>
<sequence>MKIFESIQIKNIEFKNRIVMAPMVNFGLPASPKGIISDGLLHHYLQRADAGIGLMILQSTSVTSSKNIDGRIGMYSDEHIVNIQKIAEACHKGGTKFFVQLAYPSIGYSRGDTINNFTEADLEKITDKFISAAERCKGAGCDGIELHGAHSFFLNMMASPLSNKRTDKYGGDINGRLLLVKNIIEGIKNFSNNNFIVSYRMGWNDNLDIDVQTAQALAAAGVEMLHVSSGIPVNRELRIPNEFMFNDIVYTGSEIKKHVSIPVIVVNNIRTLHRGNILLEDNLCDFAAYGRPFLADGSFALKSMKNYDYEPCFNCKECQWFVNGENCPAVKQMI</sequence>
<keyword evidence="3" id="KW-0288">FMN</keyword>
<gene>
    <name evidence="7" type="ORF">AB8U03_07595</name>
</gene>
<evidence type="ECO:0000256" key="2">
    <source>
        <dbReference type="ARBA" id="ARBA00022630"/>
    </source>
</evidence>
<accession>A0ABV4BMQ9</accession>
<evidence type="ECO:0000256" key="3">
    <source>
        <dbReference type="ARBA" id="ARBA00022643"/>
    </source>
</evidence>
<name>A0ABV4BMQ9_9CLOT</name>
<dbReference type="SUPFAM" id="SSF51395">
    <property type="entry name" value="FMN-linked oxidoreductases"/>
    <property type="match status" value="1"/>
</dbReference>
<evidence type="ECO:0000256" key="1">
    <source>
        <dbReference type="ARBA" id="ARBA00001917"/>
    </source>
</evidence>
<dbReference type="Proteomes" id="UP001564657">
    <property type="component" value="Unassembled WGS sequence"/>
</dbReference>
<dbReference type="Gene3D" id="3.20.20.70">
    <property type="entry name" value="Aldolase class I"/>
    <property type="match status" value="1"/>
</dbReference>
<dbReference type="CDD" id="cd02803">
    <property type="entry name" value="OYE_like_FMN_family"/>
    <property type="match status" value="1"/>
</dbReference>
<evidence type="ECO:0000259" key="6">
    <source>
        <dbReference type="Pfam" id="PF00724"/>
    </source>
</evidence>
<dbReference type="EMBL" id="JBGEWD010000006">
    <property type="protein sequence ID" value="MEY8000062.1"/>
    <property type="molecule type" value="Genomic_DNA"/>
</dbReference>
<organism evidence="7 8">
    <name type="scientific">Clostridium moutaii</name>
    <dbReference type="NCBI Taxonomy" id="3240932"/>
    <lineage>
        <taxon>Bacteria</taxon>
        <taxon>Bacillati</taxon>
        <taxon>Bacillota</taxon>
        <taxon>Clostridia</taxon>
        <taxon>Eubacteriales</taxon>
        <taxon>Clostridiaceae</taxon>
        <taxon>Clostridium</taxon>
    </lineage>
</organism>
<proteinExistence type="predicted"/>
<evidence type="ECO:0000313" key="8">
    <source>
        <dbReference type="Proteomes" id="UP001564657"/>
    </source>
</evidence>
<comment type="caution">
    <text evidence="7">The sequence shown here is derived from an EMBL/GenBank/DDBJ whole genome shotgun (WGS) entry which is preliminary data.</text>
</comment>
<dbReference type="InterPro" id="IPR013785">
    <property type="entry name" value="Aldolase_TIM"/>
</dbReference>
<dbReference type="RefSeq" id="WP_369703955.1">
    <property type="nucleotide sequence ID" value="NZ_JBGEWD010000006.1"/>
</dbReference>
<keyword evidence="8" id="KW-1185">Reference proteome</keyword>
<dbReference type="InterPro" id="IPR044152">
    <property type="entry name" value="YqjM-like"/>
</dbReference>
<dbReference type="InterPro" id="IPR001155">
    <property type="entry name" value="OxRdtase_FMN_N"/>
</dbReference>
<dbReference type="Pfam" id="PF00724">
    <property type="entry name" value="Oxidored_FMN"/>
    <property type="match status" value="2"/>
</dbReference>
<keyword evidence="2" id="KW-0285">Flavoprotein</keyword>
<keyword evidence="5" id="KW-0560">Oxidoreductase</keyword>
<protein>
    <submittedName>
        <fullName evidence="7">NADH:flavin oxidoreductase</fullName>
    </submittedName>
</protein>
<evidence type="ECO:0000256" key="5">
    <source>
        <dbReference type="ARBA" id="ARBA00023002"/>
    </source>
</evidence>